<dbReference type="GO" id="GO:0005737">
    <property type="term" value="C:cytoplasm"/>
    <property type="evidence" value="ECO:0007669"/>
    <property type="project" value="InterPro"/>
</dbReference>
<dbReference type="PANTHER" id="PTHR10286">
    <property type="entry name" value="INORGANIC PYROPHOSPHATASE"/>
    <property type="match status" value="1"/>
</dbReference>
<reference evidence="8 9" key="1">
    <citation type="submission" date="2021-09" db="EMBL/GenBank/DDBJ databases">
        <title>Genomic insights and catalytic innovation underlie evolution of tropane alkaloids biosynthesis.</title>
        <authorList>
            <person name="Wang Y.-J."/>
            <person name="Tian T."/>
            <person name="Huang J.-P."/>
            <person name="Huang S.-X."/>
        </authorList>
    </citation>
    <scope>NUCLEOTIDE SEQUENCE [LARGE SCALE GENOMIC DNA]</scope>
    <source>
        <strain evidence="8">KIB-2018</strain>
        <tissue evidence="8">Leaf</tissue>
    </source>
</reference>
<evidence type="ECO:0000256" key="6">
    <source>
        <dbReference type="ARBA" id="ARBA00022842"/>
    </source>
</evidence>
<sequence length="176" mass="20045">MANNGGEGVVRPYGHPPILNERILSSMSRRSIVAYPWHDLEIVGAPVFNYVVEIGKGSKVKYELDKTSGFIKVSVYPHNYGFILQTLCEGSDLMDVLLLMQEPVLPGSFLRACAIGLMPTLDQGKKDDKIISVCADELEFRYYIDIKELPPHCLARIRRFFEDYIQSICLYQSYFQ</sequence>
<comment type="catalytic activity">
    <reaction evidence="7">
        <text>diphosphate + H2O = 2 phosphate + H(+)</text>
        <dbReference type="Rhea" id="RHEA:24576"/>
        <dbReference type="ChEBI" id="CHEBI:15377"/>
        <dbReference type="ChEBI" id="CHEBI:15378"/>
        <dbReference type="ChEBI" id="CHEBI:33019"/>
        <dbReference type="ChEBI" id="CHEBI:43474"/>
        <dbReference type="EC" id="3.6.1.1"/>
    </reaction>
</comment>
<dbReference type="InterPro" id="IPR008162">
    <property type="entry name" value="Pyrophosphatase"/>
</dbReference>
<evidence type="ECO:0000256" key="4">
    <source>
        <dbReference type="ARBA" id="ARBA00022723"/>
    </source>
</evidence>
<dbReference type="EC" id="3.6.1.1" evidence="3"/>
<accession>A0AAV8TNL5</accession>
<dbReference type="CDD" id="cd00412">
    <property type="entry name" value="pyrophosphatase"/>
    <property type="match status" value="1"/>
</dbReference>
<evidence type="ECO:0000313" key="8">
    <source>
        <dbReference type="EMBL" id="KAJ8767550.1"/>
    </source>
</evidence>
<name>A0AAV8TNL5_9ROSI</name>
<evidence type="ECO:0000313" key="9">
    <source>
        <dbReference type="Proteomes" id="UP001159364"/>
    </source>
</evidence>
<organism evidence="8 9">
    <name type="scientific">Erythroxylum novogranatense</name>
    <dbReference type="NCBI Taxonomy" id="1862640"/>
    <lineage>
        <taxon>Eukaryota</taxon>
        <taxon>Viridiplantae</taxon>
        <taxon>Streptophyta</taxon>
        <taxon>Embryophyta</taxon>
        <taxon>Tracheophyta</taxon>
        <taxon>Spermatophyta</taxon>
        <taxon>Magnoliopsida</taxon>
        <taxon>eudicotyledons</taxon>
        <taxon>Gunneridae</taxon>
        <taxon>Pentapetalae</taxon>
        <taxon>rosids</taxon>
        <taxon>fabids</taxon>
        <taxon>Malpighiales</taxon>
        <taxon>Erythroxylaceae</taxon>
        <taxon>Erythroxylum</taxon>
    </lineage>
</organism>
<dbReference type="GO" id="GO:0004427">
    <property type="term" value="F:inorganic diphosphate phosphatase activity"/>
    <property type="evidence" value="ECO:0007669"/>
    <property type="project" value="UniProtKB-EC"/>
</dbReference>
<dbReference type="AlphaFoldDB" id="A0AAV8TNL5"/>
<evidence type="ECO:0000256" key="5">
    <source>
        <dbReference type="ARBA" id="ARBA00022801"/>
    </source>
</evidence>
<dbReference type="GO" id="GO:0006796">
    <property type="term" value="P:phosphate-containing compound metabolic process"/>
    <property type="evidence" value="ECO:0007669"/>
    <property type="project" value="InterPro"/>
</dbReference>
<protein>
    <recommendedName>
        <fullName evidence="3">inorganic diphosphatase</fullName>
        <ecNumber evidence="3">3.6.1.1</ecNumber>
    </recommendedName>
</protein>
<evidence type="ECO:0000256" key="3">
    <source>
        <dbReference type="ARBA" id="ARBA00012146"/>
    </source>
</evidence>
<evidence type="ECO:0000256" key="2">
    <source>
        <dbReference type="ARBA" id="ARBA00006220"/>
    </source>
</evidence>
<keyword evidence="6" id="KW-0460">Magnesium</keyword>
<dbReference type="EMBL" id="JAIWQS010000004">
    <property type="protein sequence ID" value="KAJ8767550.1"/>
    <property type="molecule type" value="Genomic_DNA"/>
</dbReference>
<evidence type="ECO:0000256" key="1">
    <source>
        <dbReference type="ARBA" id="ARBA00001946"/>
    </source>
</evidence>
<comment type="caution">
    <text evidence="8">The sequence shown here is derived from an EMBL/GenBank/DDBJ whole genome shotgun (WGS) entry which is preliminary data.</text>
</comment>
<proteinExistence type="inferred from homology"/>
<keyword evidence="9" id="KW-1185">Reference proteome</keyword>
<dbReference type="Pfam" id="PF00719">
    <property type="entry name" value="Pyrophosphatase"/>
    <property type="match status" value="1"/>
</dbReference>
<dbReference type="InterPro" id="IPR036649">
    <property type="entry name" value="Pyrophosphatase_sf"/>
</dbReference>
<dbReference type="SUPFAM" id="SSF50324">
    <property type="entry name" value="Inorganic pyrophosphatase"/>
    <property type="match status" value="1"/>
</dbReference>
<gene>
    <name evidence="8" type="ORF">K2173_017619</name>
</gene>
<evidence type="ECO:0000256" key="7">
    <source>
        <dbReference type="ARBA" id="ARBA00047820"/>
    </source>
</evidence>
<dbReference type="Proteomes" id="UP001159364">
    <property type="component" value="Linkage Group LG04"/>
</dbReference>
<comment type="cofactor">
    <cofactor evidence="1">
        <name>Mg(2+)</name>
        <dbReference type="ChEBI" id="CHEBI:18420"/>
    </cofactor>
</comment>
<comment type="similarity">
    <text evidence="2">Belongs to the PPase family.</text>
</comment>
<dbReference type="GO" id="GO:0000287">
    <property type="term" value="F:magnesium ion binding"/>
    <property type="evidence" value="ECO:0007669"/>
    <property type="project" value="InterPro"/>
</dbReference>
<dbReference type="Gene3D" id="3.90.80.10">
    <property type="entry name" value="Inorganic pyrophosphatase"/>
    <property type="match status" value="1"/>
</dbReference>
<keyword evidence="4" id="KW-0479">Metal-binding</keyword>
<keyword evidence="5" id="KW-0378">Hydrolase</keyword>